<evidence type="ECO:0000256" key="1">
    <source>
        <dbReference type="SAM" id="Phobius"/>
    </source>
</evidence>
<name>A0A4U8UM79_STECR</name>
<feature type="transmembrane region" description="Helical" evidence="1">
    <location>
        <begin position="69"/>
        <end position="99"/>
    </location>
</feature>
<dbReference type="PANTHER" id="PTHR34492:SF2">
    <property type="entry name" value="G PROTEIN-COUPLED RECEPTOR"/>
    <property type="match status" value="1"/>
</dbReference>
<keyword evidence="3" id="KW-1185">Reference proteome</keyword>
<dbReference type="STRING" id="34508.A0A4U8UM79"/>
<dbReference type="Proteomes" id="UP000298663">
    <property type="component" value="Unassembled WGS sequence"/>
</dbReference>
<evidence type="ECO:0000313" key="2">
    <source>
        <dbReference type="EMBL" id="TMS34006.1"/>
    </source>
</evidence>
<feature type="transmembrane region" description="Helical" evidence="1">
    <location>
        <begin position="29"/>
        <end position="54"/>
    </location>
</feature>
<reference evidence="2 3" key="2">
    <citation type="journal article" date="2019" name="G3 (Bethesda)">
        <title>Hybrid Assembly of the Genome of the Entomopathogenic Nematode Steinernema carpocapsae Identifies the X-Chromosome.</title>
        <authorList>
            <person name="Serra L."/>
            <person name="Macchietto M."/>
            <person name="Macias-Munoz A."/>
            <person name="McGill C.J."/>
            <person name="Rodriguez I.M."/>
            <person name="Rodriguez B."/>
            <person name="Murad R."/>
            <person name="Mortazavi A."/>
        </authorList>
    </citation>
    <scope>NUCLEOTIDE SEQUENCE [LARGE SCALE GENOMIC DNA]</scope>
    <source>
        <strain evidence="2 3">ALL</strain>
    </source>
</reference>
<organism evidence="2 3">
    <name type="scientific">Steinernema carpocapsae</name>
    <name type="common">Entomopathogenic nematode</name>
    <dbReference type="NCBI Taxonomy" id="34508"/>
    <lineage>
        <taxon>Eukaryota</taxon>
        <taxon>Metazoa</taxon>
        <taxon>Ecdysozoa</taxon>
        <taxon>Nematoda</taxon>
        <taxon>Chromadorea</taxon>
        <taxon>Rhabditida</taxon>
        <taxon>Tylenchina</taxon>
        <taxon>Panagrolaimomorpha</taxon>
        <taxon>Strongyloidoidea</taxon>
        <taxon>Steinernematidae</taxon>
        <taxon>Steinernema</taxon>
    </lineage>
</organism>
<proteinExistence type="predicted"/>
<keyword evidence="1" id="KW-1133">Transmembrane helix</keyword>
<evidence type="ECO:0000313" key="3">
    <source>
        <dbReference type="Proteomes" id="UP000298663"/>
    </source>
</evidence>
<feature type="transmembrane region" description="Helical" evidence="1">
    <location>
        <begin position="186"/>
        <end position="208"/>
    </location>
</feature>
<feature type="transmembrane region" description="Helical" evidence="1">
    <location>
        <begin position="153"/>
        <end position="174"/>
    </location>
</feature>
<accession>A0A4U8UM79</accession>
<dbReference type="OrthoDB" id="5784962at2759"/>
<protein>
    <recommendedName>
        <fullName evidence="4">Odorant receptor</fullName>
    </recommendedName>
</protein>
<gene>
    <name evidence="2" type="ORF">L596_001676</name>
</gene>
<keyword evidence="1" id="KW-0812">Transmembrane</keyword>
<comment type="caution">
    <text evidence="2">The sequence shown here is derived from an EMBL/GenBank/DDBJ whole genome shotgun (WGS) entry which is preliminary data.</text>
</comment>
<dbReference type="EMBL" id="AZBU02000001">
    <property type="protein sequence ID" value="TMS34006.1"/>
    <property type="molecule type" value="Genomic_DNA"/>
</dbReference>
<sequence>MLREYVRLLQIPQKYRGCNKGEKLLRRSLSVMFAIMGGVSVFHLMFFFVILFHVKFPFVYGRLDMLKKFYYEIFACVPALLALYLNFLWIIALFTYILFNMAAYLEFKEFNHNLKKLGKSVDEKGIASRLVELIDIHRGLAHSVRKLDKIFEAYAFVMIASNIPATIFSILLIASSHNLSLTHFLLALPSIAFCIIELVGLTAAPAMLHGAICRSNSLLFSNHRIWSPYRPEVYQIAQSLLCHLNQTNLGVSIWGFAVVTKPLILTTFVVGTANLWTPALKVKKAHELLIADRFRKRRRAI</sequence>
<keyword evidence="1" id="KW-0472">Membrane</keyword>
<reference evidence="2 3" key="1">
    <citation type="journal article" date="2015" name="Genome Biol.">
        <title>Comparative genomics of Steinernema reveals deeply conserved gene regulatory networks.</title>
        <authorList>
            <person name="Dillman A.R."/>
            <person name="Macchietto M."/>
            <person name="Porter C.F."/>
            <person name="Rogers A."/>
            <person name="Williams B."/>
            <person name="Antoshechkin I."/>
            <person name="Lee M.M."/>
            <person name="Goodwin Z."/>
            <person name="Lu X."/>
            <person name="Lewis E.E."/>
            <person name="Goodrich-Blair H."/>
            <person name="Stock S.P."/>
            <person name="Adams B.J."/>
            <person name="Sternberg P.W."/>
            <person name="Mortazavi A."/>
        </authorList>
    </citation>
    <scope>NUCLEOTIDE SEQUENCE [LARGE SCALE GENOMIC DNA]</scope>
    <source>
        <strain evidence="2 3">ALL</strain>
    </source>
</reference>
<evidence type="ECO:0008006" key="4">
    <source>
        <dbReference type="Google" id="ProtNLM"/>
    </source>
</evidence>
<dbReference type="AlphaFoldDB" id="A0A4U8UM79"/>
<dbReference type="PANTHER" id="PTHR34492">
    <property type="entry name" value="GUSTATORY RECEPTOR FAMILY"/>
    <property type="match status" value="1"/>
</dbReference>